<gene>
    <name evidence="1" type="ORF">GOP47_0023723</name>
</gene>
<organism evidence="1 2">
    <name type="scientific">Adiantum capillus-veneris</name>
    <name type="common">Maidenhair fern</name>
    <dbReference type="NCBI Taxonomy" id="13818"/>
    <lineage>
        <taxon>Eukaryota</taxon>
        <taxon>Viridiplantae</taxon>
        <taxon>Streptophyta</taxon>
        <taxon>Embryophyta</taxon>
        <taxon>Tracheophyta</taxon>
        <taxon>Polypodiopsida</taxon>
        <taxon>Polypodiidae</taxon>
        <taxon>Polypodiales</taxon>
        <taxon>Pteridineae</taxon>
        <taxon>Pteridaceae</taxon>
        <taxon>Vittarioideae</taxon>
        <taxon>Adiantum</taxon>
    </lineage>
</organism>
<dbReference type="EMBL" id="JABFUD020000023">
    <property type="protein sequence ID" value="KAI5061218.1"/>
    <property type="molecule type" value="Genomic_DNA"/>
</dbReference>
<reference evidence="1" key="1">
    <citation type="submission" date="2021-01" db="EMBL/GenBank/DDBJ databases">
        <title>Adiantum capillus-veneris genome.</title>
        <authorList>
            <person name="Fang Y."/>
            <person name="Liao Q."/>
        </authorList>
    </citation>
    <scope>NUCLEOTIDE SEQUENCE</scope>
    <source>
        <strain evidence="1">H3</strain>
        <tissue evidence="1">Leaf</tissue>
    </source>
</reference>
<sequence length="345" mass="38217">MACKEHSESSLVVEGREWFVSSGDSDGADSMDFEGGNQVVEDPINVKKEAYLEIPVSTLSTEPLVPLQGTIGLNQIERTPLNITNDPSPIEVEPSIQDSRLYAPDESPQLHRKSIDLSIVPFAQNGPLPSDRAFLSFVNSRKDDCQQLLQEMVVDGPVMCVARKIGAFLGKPNTLSILDVTILVHVRSVRLREELTVVFQTQTKNLGYNREVVGTLRFVNFNSVLLEKHCSSCKSTKVYRLRQAPYCGSCNKNTTIIMTPKLEARIATKDKKLLDVQVIGAAVDVVLALDRTFNEIYIESAFEARDTLATISRFGRFKINASGHVVAYQTETQCSECPSFIISCP</sequence>
<dbReference type="AlphaFoldDB" id="A0A9D4U573"/>
<comment type="caution">
    <text evidence="1">The sequence shown here is derived from an EMBL/GenBank/DDBJ whole genome shotgun (WGS) entry which is preliminary data.</text>
</comment>
<evidence type="ECO:0000313" key="2">
    <source>
        <dbReference type="Proteomes" id="UP000886520"/>
    </source>
</evidence>
<protein>
    <submittedName>
        <fullName evidence="1">Uncharacterized protein</fullName>
    </submittedName>
</protein>
<dbReference type="Proteomes" id="UP000886520">
    <property type="component" value="Chromosome 23"/>
</dbReference>
<accession>A0A9D4U573</accession>
<name>A0A9D4U573_ADICA</name>
<evidence type="ECO:0000313" key="1">
    <source>
        <dbReference type="EMBL" id="KAI5061218.1"/>
    </source>
</evidence>
<keyword evidence="2" id="KW-1185">Reference proteome</keyword>
<proteinExistence type="predicted"/>